<name>A0ABM3FXR5_NEOLC</name>
<accession>A0ABM3FXR5</accession>
<proteinExistence type="predicted"/>
<dbReference type="GeneID" id="124293909"/>
<protein>
    <submittedName>
        <fullName evidence="2">Uncharacterized protein LOC124293909</fullName>
    </submittedName>
</protein>
<dbReference type="RefSeq" id="XP_046592809.1">
    <property type="nucleotide sequence ID" value="XM_046736853.1"/>
</dbReference>
<organism evidence="1 2">
    <name type="scientific">Neodiprion lecontei</name>
    <name type="common">Redheaded pine sawfly</name>
    <dbReference type="NCBI Taxonomy" id="441921"/>
    <lineage>
        <taxon>Eukaryota</taxon>
        <taxon>Metazoa</taxon>
        <taxon>Ecdysozoa</taxon>
        <taxon>Arthropoda</taxon>
        <taxon>Hexapoda</taxon>
        <taxon>Insecta</taxon>
        <taxon>Pterygota</taxon>
        <taxon>Neoptera</taxon>
        <taxon>Endopterygota</taxon>
        <taxon>Hymenoptera</taxon>
        <taxon>Tenthredinoidea</taxon>
        <taxon>Diprionidae</taxon>
        <taxon>Diprioninae</taxon>
        <taxon>Neodiprion</taxon>
    </lineage>
</organism>
<sequence>MPGRPEQFKIRVASLIQTSNRHACFAGDVPGSITHLYVSVFKSLKSQSRKRDRSALKTWVCLMLSFRPSVRLRDPGFQDHETSLWPEQRPAFSTKVLRFPHKRHRRALKL</sequence>
<dbReference type="Proteomes" id="UP000829291">
    <property type="component" value="Chromosome 4"/>
</dbReference>
<evidence type="ECO:0000313" key="2">
    <source>
        <dbReference type="RefSeq" id="XP_046592809.1"/>
    </source>
</evidence>
<keyword evidence="1" id="KW-1185">Reference proteome</keyword>
<evidence type="ECO:0000313" key="1">
    <source>
        <dbReference type="Proteomes" id="UP000829291"/>
    </source>
</evidence>
<gene>
    <name evidence="2" type="primary">LOC124293909</name>
</gene>
<reference evidence="2" key="1">
    <citation type="submission" date="2025-08" db="UniProtKB">
        <authorList>
            <consortium name="RefSeq"/>
        </authorList>
    </citation>
    <scope>IDENTIFICATION</scope>
    <source>
        <tissue evidence="2">Thorax and Abdomen</tissue>
    </source>
</reference>